<dbReference type="PANTHER" id="PTHR13677:SF2">
    <property type="entry name" value="PROTEIN DENND6B"/>
    <property type="match status" value="1"/>
</dbReference>
<name>A0A8C9A6R6_PROSS</name>
<evidence type="ECO:0000259" key="2">
    <source>
        <dbReference type="PROSITE" id="PS50211"/>
    </source>
</evidence>
<dbReference type="GO" id="GO:0055037">
    <property type="term" value="C:recycling endosome"/>
    <property type="evidence" value="ECO:0007669"/>
    <property type="project" value="TreeGrafter"/>
</dbReference>
<evidence type="ECO:0000313" key="3">
    <source>
        <dbReference type="Ensembl" id="ENSPSMP00000025822.1"/>
    </source>
</evidence>
<dbReference type="Ensembl" id="ENSPSMT00000029902.1">
    <property type="protein sequence ID" value="ENSPSMP00000025822.1"/>
    <property type="gene ID" value="ENSPSMG00000018116.1"/>
</dbReference>
<protein>
    <submittedName>
        <fullName evidence="3">DENN domain containing 6B</fullName>
    </submittedName>
</protein>
<organism evidence="3 4">
    <name type="scientific">Prolemur simus</name>
    <name type="common">Greater bamboo lemur</name>
    <name type="synonym">Hapalemur simus</name>
    <dbReference type="NCBI Taxonomy" id="1328070"/>
    <lineage>
        <taxon>Eukaryota</taxon>
        <taxon>Metazoa</taxon>
        <taxon>Chordata</taxon>
        <taxon>Craniata</taxon>
        <taxon>Vertebrata</taxon>
        <taxon>Euteleostomi</taxon>
        <taxon>Mammalia</taxon>
        <taxon>Eutheria</taxon>
        <taxon>Euarchontoglires</taxon>
        <taxon>Primates</taxon>
        <taxon>Strepsirrhini</taxon>
        <taxon>Lemuriformes</taxon>
        <taxon>Lemuridae</taxon>
        <taxon>Prolemur</taxon>
    </lineage>
</organism>
<dbReference type="AlphaFoldDB" id="A0A8C9A6R6"/>
<evidence type="ECO:0000256" key="1">
    <source>
        <dbReference type="ARBA" id="ARBA00007159"/>
    </source>
</evidence>
<dbReference type="GO" id="GO:0005085">
    <property type="term" value="F:guanyl-nucleotide exchange factor activity"/>
    <property type="evidence" value="ECO:0007669"/>
    <property type="project" value="Ensembl"/>
</dbReference>
<dbReference type="PANTHER" id="PTHR13677">
    <property type="entry name" value="LD41638P"/>
    <property type="match status" value="1"/>
</dbReference>
<gene>
    <name evidence="3" type="primary">DENND6B</name>
</gene>
<sequence length="367" mass="41592">MGVVVQVRIPSRVDKPEPSPPQQHDQENLLPAPVVLTSVHELDLFRCFRPVLTHVQTLWELMLLGEPLVVLAPSPDVSSEMVLALTSCLQPLKFCCDFRPYFTIHDSEFKEFTTRAQAPPNVVLGVTNPFFIKTLQHWPHILRVGEPRMSGDLPKQVKLKKPSRLKTLDTKPGLYTSYTAHLHRDKALLKRLLKGVQRKRPSDAQSALLRRHLLELTQSFIIPLVSAGSPGPSQTPPQIRPFSQDDFLRSLEHAGPQLTCILKGDWLGLYRRFFKSPHFDGWYRQRHREMAQKLEALHLEAICEATPPSPVRPGEQVRQPLTAAALQVRAQAHQLPVTEATLQRAQLYIEMVIRSLPKDLQAVLCPP</sequence>
<keyword evidence="4" id="KW-1185">Reference proteome</keyword>
<dbReference type="InterPro" id="IPR024224">
    <property type="entry name" value="DENND6"/>
</dbReference>
<dbReference type="GeneTree" id="ENSGT00390000005529"/>
<dbReference type="PROSITE" id="PS50211">
    <property type="entry name" value="DENN"/>
    <property type="match status" value="1"/>
</dbReference>
<comment type="similarity">
    <text evidence="1">Belongs to the DENND6 family.</text>
</comment>
<dbReference type="InterPro" id="IPR037516">
    <property type="entry name" value="Tripartite_DENN"/>
</dbReference>
<feature type="domain" description="UDENN" evidence="2">
    <location>
        <begin position="1"/>
        <end position="284"/>
    </location>
</feature>
<dbReference type="Proteomes" id="UP000694414">
    <property type="component" value="Unplaced"/>
</dbReference>
<proteinExistence type="inferred from homology"/>
<reference evidence="3" key="1">
    <citation type="submission" date="2025-08" db="UniProtKB">
        <authorList>
            <consortium name="Ensembl"/>
        </authorList>
    </citation>
    <scope>IDENTIFICATION</scope>
</reference>
<accession>A0A8C9A6R6</accession>
<evidence type="ECO:0000313" key="4">
    <source>
        <dbReference type="Proteomes" id="UP000694414"/>
    </source>
</evidence>
<reference evidence="3" key="2">
    <citation type="submission" date="2025-09" db="UniProtKB">
        <authorList>
            <consortium name="Ensembl"/>
        </authorList>
    </citation>
    <scope>IDENTIFICATION</scope>
</reference>